<proteinExistence type="predicted"/>
<organism evidence="1 2">
    <name type="scientific">Calocera viscosa (strain TUFC12733)</name>
    <dbReference type="NCBI Taxonomy" id="1330018"/>
    <lineage>
        <taxon>Eukaryota</taxon>
        <taxon>Fungi</taxon>
        <taxon>Dikarya</taxon>
        <taxon>Basidiomycota</taxon>
        <taxon>Agaricomycotina</taxon>
        <taxon>Dacrymycetes</taxon>
        <taxon>Dacrymycetales</taxon>
        <taxon>Dacrymycetaceae</taxon>
        <taxon>Calocera</taxon>
    </lineage>
</organism>
<evidence type="ECO:0000313" key="1">
    <source>
        <dbReference type="EMBL" id="KZO98632.1"/>
    </source>
</evidence>
<sequence length="403" mass="45692">MGALWKRIQVYGHSNSEIQRAKCFSSRSKECLLDIDINLSLPPKDKDRYVCALRARYEQSNGLRALLDCLPPVFRWRSFSFSSKSQWDFQLLFSILDHPAPSLRTLILNAPGNDSTSRTGIMPSFGIFEDSTPMLSKATIRGVQLPGIVGILHNLQEMSLYTANDHTQARLDECLEVLRKSPHLKKLTFHGGVDIWRIDPLDDETKPLVQLHHLEDLSVGGYLPATLAYVLSSLDVPNITSLTLTKLWRKDYNAALKALTPAAYPKVRNLALLSCVIQPHLCDIIAQLPAVQQLTFDYWNNPVQDLLLSGSAAECQPWQNVQRLRLSRPLNINNQLIETIQKRHAMKLGPSELVLEVDENTLEWWDPMVVMELRDLVALRFIAKTADDEAAPHDEDGHDMRTW</sequence>
<dbReference type="AlphaFoldDB" id="A0A167PC23"/>
<dbReference type="EMBL" id="KV417275">
    <property type="protein sequence ID" value="KZO98632.1"/>
    <property type="molecule type" value="Genomic_DNA"/>
</dbReference>
<keyword evidence="2" id="KW-1185">Reference proteome</keyword>
<gene>
    <name evidence="1" type="ORF">CALVIDRAFT_562074</name>
</gene>
<dbReference type="Proteomes" id="UP000076738">
    <property type="component" value="Unassembled WGS sequence"/>
</dbReference>
<reference evidence="1 2" key="1">
    <citation type="journal article" date="2016" name="Mol. Biol. Evol.">
        <title>Comparative Genomics of Early-Diverging Mushroom-Forming Fungi Provides Insights into the Origins of Lignocellulose Decay Capabilities.</title>
        <authorList>
            <person name="Nagy L.G."/>
            <person name="Riley R."/>
            <person name="Tritt A."/>
            <person name="Adam C."/>
            <person name="Daum C."/>
            <person name="Floudas D."/>
            <person name="Sun H."/>
            <person name="Yadav J.S."/>
            <person name="Pangilinan J."/>
            <person name="Larsson K.H."/>
            <person name="Matsuura K."/>
            <person name="Barry K."/>
            <person name="Labutti K."/>
            <person name="Kuo R."/>
            <person name="Ohm R.A."/>
            <person name="Bhattacharya S.S."/>
            <person name="Shirouzu T."/>
            <person name="Yoshinaga Y."/>
            <person name="Martin F.M."/>
            <person name="Grigoriev I.V."/>
            <person name="Hibbett D.S."/>
        </authorList>
    </citation>
    <scope>NUCLEOTIDE SEQUENCE [LARGE SCALE GENOMIC DNA]</scope>
    <source>
        <strain evidence="1 2">TUFC12733</strain>
    </source>
</reference>
<dbReference type="OrthoDB" id="2875127at2759"/>
<dbReference type="SUPFAM" id="SSF52047">
    <property type="entry name" value="RNI-like"/>
    <property type="match status" value="1"/>
</dbReference>
<evidence type="ECO:0008006" key="3">
    <source>
        <dbReference type="Google" id="ProtNLM"/>
    </source>
</evidence>
<dbReference type="InterPro" id="IPR032675">
    <property type="entry name" value="LRR_dom_sf"/>
</dbReference>
<protein>
    <recommendedName>
        <fullName evidence="3">F-box domain-containing protein</fullName>
    </recommendedName>
</protein>
<evidence type="ECO:0000313" key="2">
    <source>
        <dbReference type="Proteomes" id="UP000076738"/>
    </source>
</evidence>
<name>A0A167PC23_CALVF</name>
<dbReference type="Gene3D" id="3.80.10.10">
    <property type="entry name" value="Ribonuclease Inhibitor"/>
    <property type="match status" value="1"/>
</dbReference>
<accession>A0A167PC23</accession>